<evidence type="ECO:0000256" key="25">
    <source>
        <dbReference type="ARBA" id="ARBA00047596"/>
    </source>
</evidence>
<evidence type="ECO:0000256" key="28">
    <source>
        <dbReference type="ARBA" id="ARBA00048327"/>
    </source>
</evidence>
<evidence type="ECO:0000256" key="16">
    <source>
        <dbReference type="ARBA" id="ARBA00030792"/>
    </source>
</evidence>
<evidence type="ECO:0000256" key="6">
    <source>
        <dbReference type="ARBA" id="ARBA00022553"/>
    </source>
</evidence>
<evidence type="ECO:0000256" key="9">
    <source>
        <dbReference type="ARBA" id="ARBA00022989"/>
    </source>
</evidence>
<feature type="transmembrane region" description="Helical" evidence="32">
    <location>
        <begin position="241"/>
        <end position="263"/>
    </location>
</feature>
<evidence type="ECO:0000256" key="30">
    <source>
        <dbReference type="ARBA" id="ARBA00049276"/>
    </source>
</evidence>
<keyword evidence="12" id="KW-0406">Ion transport</keyword>
<evidence type="ECO:0000256" key="26">
    <source>
        <dbReference type="ARBA" id="ARBA00047743"/>
    </source>
</evidence>
<feature type="compositionally biased region" description="Polar residues" evidence="31">
    <location>
        <begin position="349"/>
        <end position="365"/>
    </location>
</feature>
<comment type="catalytic activity">
    <reaction evidence="25">
        <text>tauroursodeoxycholate(out) + 2 Na(+)(out) = tauroursodeoxycholate(in) + 2 Na(+)(in)</text>
        <dbReference type="Rhea" id="RHEA:71927"/>
        <dbReference type="ChEBI" id="CHEBI:29101"/>
        <dbReference type="ChEBI" id="CHEBI:132028"/>
    </reaction>
</comment>
<feature type="transmembrane region" description="Helical" evidence="32">
    <location>
        <begin position="83"/>
        <end position="105"/>
    </location>
</feature>
<evidence type="ECO:0000256" key="23">
    <source>
        <dbReference type="ARBA" id="ARBA00046038"/>
    </source>
</evidence>
<evidence type="ECO:0000256" key="27">
    <source>
        <dbReference type="ARBA" id="ARBA00048013"/>
    </source>
</evidence>
<evidence type="ECO:0000256" key="29">
    <source>
        <dbReference type="ARBA" id="ARBA00048338"/>
    </source>
</evidence>
<organism evidence="33 34">
    <name type="scientific">Chauna torquata</name>
    <name type="common">Southern screamer</name>
    <dbReference type="NCBI Taxonomy" id="30388"/>
    <lineage>
        <taxon>Eukaryota</taxon>
        <taxon>Metazoa</taxon>
        <taxon>Chordata</taxon>
        <taxon>Craniata</taxon>
        <taxon>Vertebrata</taxon>
        <taxon>Euteleostomi</taxon>
        <taxon>Archelosauria</taxon>
        <taxon>Archosauria</taxon>
        <taxon>Dinosauria</taxon>
        <taxon>Saurischia</taxon>
        <taxon>Theropoda</taxon>
        <taxon>Coelurosauria</taxon>
        <taxon>Aves</taxon>
        <taxon>Neognathae</taxon>
        <taxon>Galloanserae</taxon>
        <taxon>Anseriformes</taxon>
        <taxon>Anhimidae</taxon>
        <taxon>Chauna</taxon>
    </lineage>
</organism>
<feature type="region of interest" description="Disordered" evidence="31">
    <location>
        <begin position="337"/>
        <end position="365"/>
    </location>
</feature>
<evidence type="ECO:0000256" key="22">
    <source>
        <dbReference type="ARBA" id="ARBA00034231"/>
    </source>
</evidence>
<feature type="transmembrane region" description="Helical" evidence="32">
    <location>
        <begin position="306"/>
        <end position="326"/>
    </location>
</feature>
<comment type="catalytic activity">
    <reaction evidence="30">
        <text>tauronorcholate(out) + 2 Na(+)(out) = tauronorcholate(in) + 2 Na(+)(in)</text>
        <dbReference type="Rhea" id="RHEA:71915"/>
        <dbReference type="ChEBI" id="CHEBI:29101"/>
        <dbReference type="ChEBI" id="CHEBI:191405"/>
    </reaction>
</comment>
<comment type="similarity">
    <text evidence="2">Belongs to the bile acid:sodium symporter (BASS) (TC 2.A.28) family.</text>
</comment>
<comment type="catalytic activity">
    <reaction evidence="26">
        <text>taurodeoxycholate(out) + 2 Na(+)(out) = taurodeoxycholate(in) + 2 Na(+)(in)</text>
        <dbReference type="Rhea" id="RHEA:72087"/>
        <dbReference type="ChEBI" id="CHEBI:29101"/>
        <dbReference type="ChEBI" id="CHEBI:36261"/>
    </reaction>
</comment>
<dbReference type="GO" id="GO:0016324">
    <property type="term" value="C:apical plasma membrane"/>
    <property type="evidence" value="ECO:0007669"/>
    <property type="project" value="TreeGrafter"/>
</dbReference>
<evidence type="ECO:0000256" key="24">
    <source>
        <dbReference type="ARBA" id="ARBA00047311"/>
    </source>
</evidence>
<comment type="subcellular location">
    <subcellularLocation>
        <location evidence="1">Membrane</location>
        <topology evidence="1">Multi-pass membrane protein</topology>
    </subcellularLocation>
</comment>
<evidence type="ECO:0000256" key="18">
    <source>
        <dbReference type="ARBA" id="ARBA00032438"/>
    </source>
</evidence>
<feature type="transmembrane region" description="Helical" evidence="32">
    <location>
        <begin position="45"/>
        <end position="63"/>
    </location>
</feature>
<name>A0A7L0KCQ5_CHATO</name>
<keyword evidence="11" id="KW-0445">Lipid transport</keyword>
<keyword evidence="15" id="KW-0739">Sodium transport</keyword>
<evidence type="ECO:0000313" key="33">
    <source>
        <dbReference type="EMBL" id="NXK53283.1"/>
    </source>
</evidence>
<feature type="transmembrane region" description="Helical" evidence="32">
    <location>
        <begin position="140"/>
        <end position="163"/>
    </location>
</feature>
<evidence type="ECO:0000256" key="21">
    <source>
        <dbReference type="ARBA" id="ARBA00034215"/>
    </source>
</evidence>
<keyword evidence="10" id="KW-0915">Sodium</keyword>
<gene>
    <name evidence="33" type="primary">Slc10a2</name>
    <name evidence="33" type="ORF">CHATOR_R11861</name>
</gene>
<comment type="catalytic activity">
    <reaction evidence="29">
        <text>taurochenodeoxycholate(out) + 2 Na(+)(out) = taurochenodeoxycholate(in) + 2 Na(+)(in)</text>
        <dbReference type="Rhea" id="RHEA:71923"/>
        <dbReference type="ChEBI" id="CHEBI:9407"/>
        <dbReference type="ChEBI" id="CHEBI:29101"/>
    </reaction>
</comment>
<keyword evidence="13 32" id="KW-0472">Membrane</keyword>
<evidence type="ECO:0000256" key="4">
    <source>
        <dbReference type="ARBA" id="ARBA00013351"/>
    </source>
</evidence>
<feature type="transmembrane region" description="Helical" evidence="32">
    <location>
        <begin position="175"/>
        <end position="195"/>
    </location>
</feature>
<evidence type="ECO:0000256" key="3">
    <source>
        <dbReference type="ARBA" id="ARBA00011407"/>
    </source>
</evidence>
<dbReference type="Proteomes" id="UP000537522">
    <property type="component" value="Unassembled WGS sequence"/>
</dbReference>
<evidence type="ECO:0000256" key="8">
    <source>
        <dbReference type="ARBA" id="ARBA00022847"/>
    </source>
</evidence>
<accession>A0A7L0KCQ5</accession>
<comment type="catalytic activity">
    <reaction evidence="28">
        <text>taurocholate(out) + 2 Na(+)(out) = taurocholate(in) + 2 Na(+)(in)</text>
        <dbReference type="Rhea" id="RHEA:71875"/>
        <dbReference type="ChEBI" id="CHEBI:29101"/>
        <dbReference type="ChEBI" id="CHEBI:36257"/>
    </reaction>
</comment>
<dbReference type="AlphaFoldDB" id="A0A7L0KCQ5"/>
<evidence type="ECO:0000256" key="14">
    <source>
        <dbReference type="ARBA" id="ARBA00023180"/>
    </source>
</evidence>
<comment type="caution">
    <text evidence="33">The sequence shown here is derived from an EMBL/GenBank/DDBJ whole genome shotgun (WGS) entry which is preliminary data.</text>
</comment>
<sequence>MQTYFLSQQFNARSLTQNSTACPANAAICNGTSCVSPEDDFNRTLSVVLSTVLTIMLAMVMFSMGCNVDIKKFWIHIKRPWGIFVGFLCQFGIMPLTAFLLSLAFNVLPIQAVVVLIMGCCPGGSASNIIAYWVDGDMDLSISMTTCSTLLAMGMMPLCLFIYTKTWTDSNAIVLPYDSIGISLVALVIPVSFGIYVNHRWPTKAKIILKIGSIVGAILIVLIAVVGGILYKGSWIISPKLWIIGTIFPAAGYSLGFFLARIAGLSWHRCRTVSLETGMQNTQLCSTIVQLSFSPEQLELMFTFPLIYSIFQLLFALIFLVGYRVYRRYRVKTKTDVEKTEEKEDSKSISSHAKTNAGFVSNETK</sequence>
<evidence type="ECO:0000256" key="11">
    <source>
        <dbReference type="ARBA" id="ARBA00023055"/>
    </source>
</evidence>
<comment type="catalytic activity">
    <reaction evidence="22">
        <text>cholate(out) + 2 Na(+)(out) = cholate(in) + 2 Na(+)(in)</text>
        <dbReference type="Rhea" id="RHEA:71911"/>
        <dbReference type="ChEBI" id="CHEBI:29101"/>
        <dbReference type="ChEBI" id="CHEBI:29747"/>
    </reaction>
</comment>
<evidence type="ECO:0000256" key="12">
    <source>
        <dbReference type="ARBA" id="ARBA00023065"/>
    </source>
</evidence>
<comment type="subunit">
    <text evidence="3">Monomer and homodimer.</text>
</comment>
<keyword evidence="14" id="KW-0325">Glycoprotein</keyword>
<feature type="non-terminal residue" evidence="33">
    <location>
        <position position="365"/>
    </location>
</feature>
<evidence type="ECO:0000256" key="20">
    <source>
        <dbReference type="ARBA" id="ARBA00033223"/>
    </source>
</evidence>
<proteinExistence type="inferred from homology"/>
<comment type="catalytic activity">
    <reaction evidence="21">
        <text>glycocholate(out) + 2 Na(+)(out) = glycocholate(in) + 2 Na(+)(in)</text>
        <dbReference type="Rhea" id="RHEA:71935"/>
        <dbReference type="ChEBI" id="CHEBI:29101"/>
        <dbReference type="ChEBI" id="CHEBI:29746"/>
    </reaction>
</comment>
<dbReference type="InterPro" id="IPR038770">
    <property type="entry name" value="Na+/solute_symporter_sf"/>
</dbReference>
<dbReference type="EMBL" id="VXAL01014423">
    <property type="protein sequence ID" value="NXK53283.1"/>
    <property type="molecule type" value="Genomic_DNA"/>
</dbReference>
<dbReference type="GO" id="GO:0008508">
    <property type="term" value="F:bile acid:sodium symporter activity"/>
    <property type="evidence" value="ECO:0007669"/>
    <property type="project" value="TreeGrafter"/>
</dbReference>
<comment type="catalytic activity">
    <reaction evidence="27">
        <text>tauro-beta-muricholate(out) + 2 Na(+)(out) = tauro-beta-muricholate(in) + 2 Na(+)(in)</text>
        <dbReference type="Rhea" id="RHEA:72179"/>
        <dbReference type="ChEBI" id="CHEBI:29101"/>
        <dbReference type="ChEBI" id="CHEBI:133064"/>
    </reaction>
</comment>
<evidence type="ECO:0000256" key="5">
    <source>
        <dbReference type="ARBA" id="ARBA00022448"/>
    </source>
</evidence>
<evidence type="ECO:0000256" key="10">
    <source>
        <dbReference type="ARBA" id="ARBA00023053"/>
    </source>
</evidence>
<keyword evidence="6" id="KW-0597">Phosphoprotein</keyword>
<evidence type="ECO:0000256" key="32">
    <source>
        <dbReference type="SAM" id="Phobius"/>
    </source>
</evidence>
<evidence type="ECO:0000256" key="1">
    <source>
        <dbReference type="ARBA" id="ARBA00004141"/>
    </source>
</evidence>
<evidence type="ECO:0000256" key="13">
    <source>
        <dbReference type="ARBA" id="ARBA00023136"/>
    </source>
</evidence>
<comment type="function">
    <text evidence="23">Plays a critical role in the sodium-dependent reabsorption of bile acids from the lumen of the small intestine. Transports various bile acids, unconjugated or conjugated, such as cholate and taurocholate. Also responsible for bile acid transport in the renal proximal tubules, a salvage mechanism that helps conserve bile acids. Works collaboratively with the Na(+)-taurocholate cotransporting polypeptide (NTCP), the organic solute transporter (OST), and the bile salt export pump (BSEP), to ensure efficacious biological recycling of bile acids during enterohepatic circulation.</text>
</comment>
<dbReference type="InterPro" id="IPR002657">
    <property type="entry name" value="BilAc:Na_symport/Acr3"/>
</dbReference>
<protein>
    <recommendedName>
        <fullName evidence="4">Ileal sodium/bile acid cotransporter</fullName>
    </recommendedName>
    <alternativeName>
        <fullName evidence="18">Apical sodium-dependent bile acid transporter</fullName>
    </alternativeName>
    <alternativeName>
        <fullName evidence="20">Ileal Na(+)/bile acid cotransporter</fullName>
    </alternativeName>
    <alternativeName>
        <fullName evidence="16">Ileal sodium-dependent bile acid transporter</fullName>
    </alternativeName>
    <alternativeName>
        <fullName evidence="19">Na(+)-dependent ileal bile acid transporter</fullName>
    </alternativeName>
    <alternativeName>
        <fullName evidence="17">Solute carrier family 10 member 2</fullName>
    </alternativeName>
</protein>
<dbReference type="InterPro" id="IPR004710">
    <property type="entry name" value="Bilac:Na_transpt"/>
</dbReference>
<dbReference type="Pfam" id="PF01758">
    <property type="entry name" value="SBF"/>
    <property type="match status" value="1"/>
</dbReference>
<evidence type="ECO:0000256" key="2">
    <source>
        <dbReference type="ARBA" id="ARBA00006528"/>
    </source>
</evidence>
<keyword evidence="9 32" id="KW-1133">Transmembrane helix</keyword>
<comment type="catalytic activity">
    <reaction evidence="24">
        <text>tauroallocholate(out) + 2 Na(+)(out) = tauroallocholate(in) + 2 Na(+)(in)</text>
        <dbReference type="Rhea" id="RHEA:51840"/>
        <dbReference type="ChEBI" id="CHEBI:29101"/>
        <dbReference type="ChEBI" id="CHEBI:191406"/>
    </reaction>
</comment>
<dbReference type="FunFam" id="1.20.1530.20:FF:000010">
    <property type="entry name" value="Solute carrier family 10 member 6"/>
    <property type="match status" value="1"/>
</dbReference>
<feature type="compositionally biased region" description="Basic and acidic residues" evidence="31">
    <location>
        <begin position="337"/>
        <end position="347"/>
    </location>
</feature>
<dbReference type="PANTHER" id="PTHR10361:SF19">
    <property type="entry name" value="ILEAL SODIUM_BILE ACID COTRANSPORTER"/>
    <property type="match status" value="1"/>
</dbReference>
<feature type="transmembrane region" description="Helical" evidence="32">
    <location>
        <begin position="112"/>
        <end position="134"/>
    </location>
</feature>
<reference evidence="33 34" key="1">
    <citation type="submission" date="2019-09" db="EMBL/GenBank/DDBJ databases">
        <title>Bird 10,000 Genomes (B10K) Project - Family phase.</title>
        <authorList>
            <person name="Zhang G."/>
        </authorList>
    </citation>
    <scope>NUCLEOTIDE SEQUENCE [LARGE SCALE GENOMIC DNA]</scope>
    <source>
        <strain evidence="33">B10K-DU-011-36</strain>
        <tissue evidence="33">Muscle</tissue>
    </source>
</reference>
<dbReference type="Gene3D" id="1.20.1530.20">
    <property type="match status" value="1"/>
</dbReference>
<evidence type="ECO:0000256" key="31">
    <source>
        <dbReference type="SAM" id="MobiDB-lite"/>
    </source>
</evidence>
<feature type="transmembrane region" description="Helical" evidence="32">
    <location>
        <begin position="207"/>
        <end position="229"/>
    </location>
</feature>
<dbReference type="PANTHER" id="PTHR10361">
    <property type="entry name" value="SODIUM-BILE ACID COTRANSPORTER"/>
    <property type="match status" value="1"/>
</dbReference>
<keyword evidence="34" id="KW-1185">Reference proteome</keyword>
<feature type="non-terminal residue" evidence="33">
    <location>
        <position position="1"/>
    </location>
</feature>
<evidence type="ECO:0000256" key="19">
    <source>
        <dbReference type="ARBA" id="ARBA00033014"/>
    </source>
</evidence>
<evidence type="ECO:0000256" key="7">
    <source>
        <dbReference type="ARBA" id="ARBA00022692"/>
    </source>
</evidence>
<keyword evidence="5" id="KW-0813">Transport</keyword>
<dbReference type="NCBIfam" id="TIGR00841">
    <property type="entry name" value="bass"/>
    <property type="match status" value="1"/>
</dbReference>
<evidence type="ECO:0000313" key="34">
    <source>
        <dbReference type="Proteomes" id="UP000537522"/>
    </source>
</evidence>
<keyword evidence="8" id="KW-0769">Symport</keyword>
<evidence type="ECO:0000256" key="17">
    <source>
        <dbReference type="ARBA" id="ARBA00031381"/>
    </source>
</evidence>
<keyword evidence="7 32" id="KW-0812">Transmembrane</keyword>
<evidence type="ECO:0000256" key="15">
    <source>
        <dbReference type="ARBA" id="ARBA00023201"/>
    </source>
</evidence>